<sequence length="58" mass="6806">MTTKQIWQAKAKRLRCCRSLLAASVLRSVKHPTHRGMIQQIRKTNGLRFNLSNQNRMQ</sequence>
<keyword evidence="2" id="KW-1185">Reference proteome</keyword>
<dbReference type="AlphaFoldDB" id="A0A162PPT0"/>
<proteinExistence type="predicted"/>
<comment type="caution">
    <text evidence="1">The sequence shown here is derived from an EMBL/GenBank/DDBJ whole genome shotgun (WGS) entry which is preliminary data.</text>
</comment>
<dbReference type="Proteomes" id="UP000076858">
    <property type="component" value="Unassembled WGS sequence"/>
</dbReference>
<accession>A0A162PPT0</accession>
<gene>
    <name evidence="1" type="ORF">APZ42_014564</name>
</gene>
<protein>
    <submittedName>
        <fullName evidence="1">Uncharacterized protein</fullName>
    </submittedName>
</protein>
<evidence type="ECO:0000313" key="1">
    <source>
        <dbReference type="EMBL" id="KZS19039.1"/>
    </source>
</evidence>
<name>A0A162PPT0_9CRUS</name>
<evidence type="ECO:0000313" key="2">
    <source>
        <dbReference type="Proteomes" id="UP000076858"/>
    </source>
</evidence>
<organism evidence="1 2">
    <name type="scientific">Daphnia magna</name>
    <dbReference type="NCBI Taxonomy" id="35525"/>
    <lineage>
        <taxon>Eukaryota</taxon>
        <taxon>Metazoa</taxon>
        <taxon>Ecdysozoa</taxon>
        <taxon>Arthropoda</taxon>
        <taxon>Crustacea</taxon>
        <taxon>Branchiopoda</taxon>
        <taxon>Diplostraca</taxon>
        <taxon>Cladocera</taxon>
        <taxon>Anomopoda</taxon>
        <taxon>Daphniidae</taxon>
        <taxon>Daphnia</taxon>
    </lineage>
</organism>
<reference evidence="1 2" key="1">
    <citation type="submission" date="2016-03" db="EMBL/GenBank/DDBJ databases">
        <title>EvidentialGene: Evidence-directed Construction of Genes on Genomes.</title>
        <authorList>
            <person name="Gilbert D.G."/>
            <person name="Choi J.-H."/>
            <person name="Mockaitis K."/>
            <person name="Colbourne J."/>
            <person name="Pfrender M."/>
        </authorList>
    </citation>
    <scope>NUCLEOTIDE SEQUENCE [LARGE SCALE GENOMIC DNA]</scope>
    <source>
        <strain evidence="1 2">Xinb3</strain>
        <tissue evidence="1">Complete organism</tissue>
    </source>
</reference>
<dbReference type="EMBL" id="LRGB01000446">
    <property type="protein sequence ID" value="KZS19039.1"/>
    <property type="molecule type" value="Genomic_DNA"/>
</dbReference>